<dbReference type="VEuPathDB" id="MicrosporidiaDB:EHP00_1015"/>
<organism evidence="2 3">
    <name type="scientific">Ecytonucleospora hepatopenaei</name>
    <dbReference type="NCBI Taxonomy" id="646526"/>
    <lineage>
        <taxon>Eukaryota</taxon>
        <taxon>Fungi</taxon>
        <taxon>Fungi incertae sedis</taxon>
        <taxon>Microsporidia</taxon>
        <taxon>Enterocytozoonidae</taxon>
        <taxon>Ecytonucleospora</taxon>
    </lineage>
</organism>
<comment type="caution">
    <text evidence="2">The sequence shown here is derived from an EMBL/GenBank/DDBJ whole genome shotgun (WGS) entry which is preliminary data.</text>
</comment>
<keyword evidence="1" id="KW-1133">Transmembrane helix</keyword>
<dbReference type="Proteomes" id="UP000192758">
    <property type="component" value="Unassembled WGS sequence"/>
</dbReference>
<dbReference type="AlphaFoldDB" id="A0A1W0E534"/>
<reference evidence="2 3" key="1">
    <citation type="journal article" date="2017" name="Environ. Microbiol.">
        <title>Decay of the glycolytic pathway and adaptation to intranuclear parasitism within Enterocytozoonidae microsporidia.</title>
        <authorList>
            <person name="Wiredu Boakye D."/>
            <person name="Jaroenlak P."/>
            <person name="Prachumwat A."/>
            <person name="Williams T.A."/>
            <person name="Bateman K.S."/>
            <person name="Itsathitphaisarn O."/>
            <person name="Sritunyalucksana K."/>
            <person name="Paszkiewicz K.H."/>
            <person name="Moore K.A."/>
            <person name="Stentiford G.D."/>
            <person name="Williams B.A."/>
        </authorList>
    </citation>
    <scope>NUCLEOTIDE SEQUENCE [LARGE SCALE GENOMIC DNA]</scope>
    <source>
        <strain evidence="2 3">TH1</strain>
    </source>
</reference>
<name>A0A1W0E534_9MICR</name>
<feature type="transmembrane region" description="Helical" evidence="1">
    <location>
        <begin position="29"/>
        <end position="59"/>
    </location>
</feature>
<dbReference type="EMBL" id="MNPJ01000020">
    <property type="protein sequence ID" value="OQS54309.1"/>
    <property type="molecule type" value="Genomic_DNA"/>
</dbReference>
<keyword evidence="1" id="KW-0812">Transmembrane</keyword>
<sequence>MYTQVKSYLEKNTAFTSFLKKTHLTTDGILGAFTLLVAFALDTTFIGPTLNNFVCLFFPMQEAIFLLKSPNPNVRDLKKILLVLSCFSAVIVVEPLLKRRIPLFPVLKIVFLCAVAFKQSLQDSIQQSLIDKLPTNNTSNANKAATAASAKIKETVEKTIKKEEDFKNK</sequence>
<keyword evidence="1" id="KW-0472">Membrane</keyword>
<keyword evidence="3" id="KW-1185">Reference proteome</keyword>
<evidence type="ECO:0000313" key="3">
    <source>
        <dbReference type="Proteomes" id="UP000192758"/>
    </source>
</evidence>
<gene>
    <name evidence="2" type="ORF">EHP00_1015</name>
</gene>
<dbReference type="OrthoDB" id="2194915at2759"/>
<evidence type="ECO:0000313" key="2">
    <source>
        <dbReference type="EMBL" id="OQS54309.1"/>
    </source>
</evidence>
<protein>
    <submittedName>
        <fullName evidence="2">Uncharacterized protein</fullName>
    </submittedName>
</protein>
<evidence type="ECO:0000256" key="1">
    <source>
        <dbReference type="SAM" id="Phobius"/>
    </source>
</evidence>
<accession>A0A1W0E534</accession>
<proteinExistence type="predicted"/>